<evidence type="ECO:0000313" key="1">
    <source>
        <dbReference type="EMBL" id="JAH83174.1"/>
    </source>
</evidence>
<organism evidence="1">
    <name type="scientific">Anguilla anguilla</name>
    <name type="common">European freshwater eel</name>
    <name type="synonym">Muraena anguilla</name>
    <dbReference type="NCBI Taxonomy" id="7936"/>
    <lineage>
        <taxon>Eukaryota</taxon>
        <taxon>Metazoa</taxon>
        <taxon>Chordata</taxon>
        <taxon>Craniata</taxon>
        <taxon>Vertebrata</taxon>
        <taxon>Euteleostomi</taxon>
        <taxon>Actinopterygii</taxon>
        <taxon>Neopterygii</taxon>
        <taxon>Teleostei</taxon>
        <taxon>Anguilliformes</taxon>
        <taxon>Anguillidae</taxon>
        <taxon>Anguilla</taxon>
    </lineage>
</organism>
<proteinExistence type="predicted"/>
<dbReference type="EMBL" id="GBXM01025403">
    <property type="protein sequence ID" value="JAH83174.1"/>
    <property type="molecule type" value="Transcribed_RNA"/>
</dbReference>
<protein>
    <submittedName>
        <fullName evidence="1">Uncharacterized protein</fullName>
    </submittedName>
</protein>
<name>A0A0E9VYE5_ANGAN</name>
<sequence length="41" mass="4904">MSQRLSRKLKAEFTCIFPKNSFFCQYEVSSVYEPCYILKMS</sequence>
<reference evidence="1" key="2">
    <citation type="journal article" date="2015" name="Fish Shellfish Immunol.">
        <title>Early steps in the European eel (Anguilla anguilla)-Vibrio vulnificus interaction in the gills: Role of the RtxA13 toxin.</title>
        <authorList>
            <person name="Callol A."/>
            <person name="Pajuelo D."/>
            <person name="Ebbesson L."/>
            <person name="Teles M."/>
            <person name="MacKenzie S."/>
            <person name="Amaro C."/>
        </authorList>
    </citation>
    <scope>NUCLEOTIDE SEQUENCE</scope>
</reference>
<accession>A0A0E9VYE5</accession>
<reference evidence="1" key="1">
    <citation type="submission" date="2014-11" db="EMBL/GenBank/DDBJ databases">
        <authorList>
            <person name="Amaro Gonzalez C."/>
        </authorList>
    </citation>
    <scope>NUCLEOTIDE SEQUENCE</scope>
</reference>
<dbReference type="AlphaFoldDB" id="A0A0E9VYE5"/>